<feature type="domain" description="Multidrug resistance protein MdtA-like C-terminal permuted SH3" evidence="11">
    <location>
        <begin position="345"/>
        <end position="404"/>
    </location>
</feature>
<dbReference type="Proteomes" id="UP000318709">
    <property type="component" value="Chromosome"/>
</dbReference>
<feature type="region of interest" description="Disordered" evidence="7">
    <location>
        <begin position="1"/>
        <end position="49"/>
    </location>
</feature>
<name>A0A4Y6UA61_9PROT</name>
<dbReference type="Gene3D" id="2.40.30.170">
    <property type="match status" value="1"/>
</dbReference>
<evidence type="ECO:0000259" key="9">
    <source>
        <dbReference type="Pfam" id="PF25917"/>
    </source>
</evidence>
<organism evidence="12 13">
    <name type="scientific">Formicincola oecophyllae</name>
    <dbReference type="NCBI Taxonomy" id="2558361"/>
    <lineage>
        <taxon>Bacteria</taxon>
        <taxon>Pseudomonadati</taxon>
        <taxon>Pseudomonadota</taxon>
        <taxon>Alphaproteobacteria</taxon>
        <taxon>Acetobacterales</taxon>
        <taxon>Acetobacteraceae</taxon>
        <taxon>Formicincola</taxon>
    </lineage>
</organism>
<evidence type="ECO:0000313" key="12">
    <source>
        <dbReference type="EMBL" id="QDH14292.1"/>
    </source>
</evidence>
<dbReference type="RefSeq" id="WP_141443994.1">
    <property type="nucleotide sequence ID" value="NZ_CP038231.1"/>
</dbReference>
<comment type="similarity">
    <text evidence="2">Belongs to the membrane fusion protein (MFP) (TC 8.A.1) family.</text>
</comment>
<dbReference type="Gene3D" id="2.40.420.20">
    <property type="match status" value="1"/>
</dbReference>
<evidence type="ECO:0000259" key="10">
    <source>
        <dbReference type="Pfam" id="PF25944"/>
    </source>
</evidence>
<dbReference type="Pfam" id="PF25967">
    <property type="entry name" value="RND-MFP_C"/>
    <property type="match status" value="1"/>
</dbReference>
<keyword evidence="3" id="KW-0813">Transport</keyword>
<evidence type="ECO:0000259" key="11">
    <source>
        <dbReference type="Pfam" id="PF25967"/>
    </source>
</evidence>
<gene>
    <name evidence="12" type="ORF">E3E12_01765</name>
</gene>
<evidence type="ECO:0000256" key="1">
    <source>
        <dbReference type="ARBA" id="ARBA00004236"/>
    </source>
</evidence>
<dbReference type="OrthoDB" id="9783047at2"/>
<dbReference type="GO" id="GO:0015562">
    <property type="term" value="F:efflux transmembrane transporter activity"/>
    <property type="evidence" value="ECO:0007669"/>
    <property type="project" value="TreeGrafter"/>
</dbReference>
<keyword evidence="5" id="KW-0997">Cell inner membrane</keyword>
<dbReference type="KEGG" id="swf:E3E12_01765"/>
<evidence type="ECO:0000256" key="3">
    <source>
        <dbReference type="ARBA" id="ARBA00022448"/>
    </source>
</evidence>
<dbReference type="GO" id="GO:1990281">
    <property type="term" value="C:efflux pump complex"/>
    <property type="evidence" value="ECO:0007669"/>
    <property type="project" value="TreeGrafter"/>
</dbReference>
<dbReference type="InterPro" id="IPR058626">
    <property type="entry name" value="MdtA-like_b-barrel"/>
</dbReference>
<evidence type="ECO:0000256" key="7">
    <source>
        <dbReference type="SAM" id="MobiDB-lite"/>
    </source>
</evidence>
<dbReference type="InterPro" id="IPR006143">
    <property type="entry name" value="RND_pump_MFP"/>
</dbReference>
<dbReference type="Pfam" id="PF25944">
    <property type="entry name" value="Beta-barrel_RND"/>
    <property type="match status" value="1"/>
</dbReference>
<feature type="compositionally biased region" description="Polar residues" evidence="7">
    <location>
        <begin position="1"/>
        <end position="11"/>
    </location>
</feature>
<dbReference type="InterPro" id="IPR058627">
    <property type="entry name" value="MdtA-like_C"/>
</dbReference>
<dbReference type="EMBL" id="CP038231">
    <property type="protein sequence ID" value="QDH14292.1"/>
    <property type="molecule type" value="Genomic_DNA"/>
</dbReference>
<evidence type="ECO:0000313" key="13">
    <source>
        <dbReference type="Proteomes" id="UP000318709"/>
    </source>
</evidence>
<dbReference type="Gene3D" id="2.40.50.100">
    <property type="match status" value="1"/>
</dbReference>
<dbReference type="Pfam" id="PF25917">
    <property type="entry name" value="BSH_RND"/>
    <property type="match status" value="1"/>
</dbReference>
<protein>
    <submittedName>
        <fullName evidence="12">Efflux RND transporter periplasmic adaptor subunit</fullName>
    </submittedName>
</protein>
<sequence>MLAPADTTTHGAPQGPSPTPPGQNAPDLGQDSPPPSALHGGQGAKSHGPWRRRLLLGGAVLLGALVVWRLLPHKTHHHTPTQPAPVAVATASWVDMPVIYKLLGTVVPVDNVTVTPRVNGYIMEVYYHEGQRVHKGDLLELIDTRPYEATLHQAEGQLAADKAQLVKAQVDNQRYQRLLREHSTSDMLARDQAYTVQQLQGQVAADEANVYNAKLNIMYCHITAPADGRIGIRVLDKGNYVTVGQSNGVAIITQMQPMSVIFTLAQNGLPDVWQEISHQATLPVEAWSADESRKIADGTTNALDSQIDTATGTVRMRGIFPNKPEVLFPNEFVNAHLRVKTLHHVLAVPTIAVQAGPDGPFLWVVQPDGHVKAVDVATGYSNDSQTVITKGIDAGARVVTDGINHLRSGAKVTIAPTALSIAQKLVDKHVQNQPTSAKAPAPPSPPLHHKGHGH</sequence>
<keyword evidence="4" id="KW-1003">Cell membrane</keyword>
<proteinExistence type="inferred from homology"/>
<dbReference type="InterPro" id="IPR058624">
    <property type="entry name" value="MdtA-like_HH"/>
</dbReference>
<feature type="domain" description="Multidrug resistance protein MdtA-like beta-barrel" evidence="10">
    <location>
        <begin position="257"/>
        <end position="340"/>
    </location>
</feature>
<dbReference type="AlphaFoldDB" id="A0A4Y6UA61"/>
<dbReference type="InterPro" id="IPR058625">
    <property type="entry name" value="MdtA-like_BSH"/>
</dbReference>
<dbReference type="NCBIfam" id="TIGR01730">
    <property type="entry name" value="RND_mfp"/>
    <property type="match status" value="1"/>
</dbReference>
<dbReference type="PANTHER" id="PTHR30469:SF12">
    <property type="entry name" value="MULTIDRUG RESISTANCE PROTEIN MDTA"/>
    <property type="match status" value="1"/>
</dbReference>
<evidence type="ECO:0000256" key="5">
    <source>
        <dbReference type="ARBA" id="ARBA00022519"/>
    </source>
</evidence>
<reference evidence="12 13" key="1">
    <citation type="submission" date="2019-03" db="EMBL/GenBank/DDBJ databases">
        <title>The complete genome sequence of Swingsia_sp. F3b2 LMG30590(T).</title>
        <authorList>
            <person name="Chua K.-O."/>
            <person name="Chan K.-G."/>
            <person name="See-Too W.-S."/>
        </authorList>
    </citation>
    <scope>NUCLEOTIDE SEQUENCE [LARGE SCALE GENOMIC DNA]</scope>
    <source>
        <strain evidence="12 13">F3b2</strain>
    </source>
</reference>
<accession>A0A4Y6UA61</accession>
<comment type="subcellular location">
    <subcellularLocation>
        <location evidence="1">Cell membrane</location>
    </subcellularLocation>
</comment>
<dbReference type="Pfam" id="PF25876">
    <property type="entry name" value="HH_MFP_RND"/>
    <property type="match status" value="1"/>
</dbReference>
<feature type="domain" description="Multidrug resistance protein MdtA-like barrel-sandwich hybrid" evidence="9">
    <location>
        <begin position="111"/>
        <end position="253"/>
    </location>
</feature>
<dbReference type="Gene3D" id="1.10.287.470">
    <property type="entry name" value="Helix hairpin bin"/>
    <property type="match status" value="1"/>
</dbReference>
<keyword evidence="13" id="KW-1185">Reference proteome</keyword>
<evidence type="ECO:0000256" key="2">
    <source>
        <dbReference type="ARBA" id="ARBA00009477"/>
    </source>
</evidence>
<keyword evidence="6" id="KW-0472">Membrane</keyword>
<feature type="region of interest" description="Disordered" evidence="7">
    <location>
        <begin position="430"/>
        <end position="454"/>
    </location>
</feature>
<evidence type="ECO:0000256" key="4">
    <source>
        <dbReference type="ARBA" id="ARBA00022475"/>
    </source>
</evidence>
<feature type="domain" description="Multidrug resistance protein MdtA-like alpha-helical hairpin" evidence="8">
    <location>
        <begin position="150"/>
        <end position="219"/>
    </location>
</feature>
<dbReference type="SUPFAM" id="SSF111369">
    <property type="entry name" value="HlyD-like secretion proteins"/>
    <property type="match status" value="1"/>
</dbReference>
<evidence type="ECO:0000256" key="6">
    <source>
        <dbReference type="ARBA" id="ARBA00023136"/>
    </source>
</evidence>
<evidence type="ECO:0000259" key="8">
    <source>
        <dbReference type="Pfam" id="PF25876"/>
    </source>
</evidence>
<dbReference type="PANTHER" id="PTHR30469">
    <property type="entry name" value="MULTIDRUG RESISTANCE PROTEIN MDTA"/>
    <property type="match status" value="1"/>
</dbReference>